<keyword evidence="2" id="KW-0805">Transcription regulation</keyword>
<dbReference type="EMBL" id="CP015878">
    <property type="protein sequence ID" value="ANI17423.1"/>
    <property type="molecule type" value="Genomic_DNA"/>
</dbReference>
<dbReference type="InterPro" id="IPR000792">
    <property type="entry name" value="Tscrpt_reg_LuxR_C"/>
</dbReference>
<dbReference type="SMART" id="SM00421">
    <property type="entry name" value="HTH_LUXR"/>
    <property type="match status" value="1"/>
</dbReference>
<dbReference type="PROSITE" id="PS50043">
    <property type="entry name" value="HTH_LUXR_2"/>
    <property type="match status" value="1"/>
</dbReference>
<keyword evidence="4" id="KW-0804">Transcription</keyword>
<evidence type="ECO:0000256" key="4">
    <source>
        <dbReference type="ARBA" id="ARBA00023163"/>
    </source>
</evidence>
<dbReference type="GO" id="GO:0006355">
    <property type="term" value="P:regulation of DNA-templated transcription"/>
    <property type="evidence" value="ECO:0007669"/>
    <property type="project" value="InterPro"/>
</dbReference>
<evidence type="ECO:0000256" key="3">
    <source>
        <dbReference type="ARBA" id="ARBA00023125"/>
    </source>
</evidence>
<gene>
    <name evidence="8" type="ORF">A9C11_27060</name>
    <name evidence="9" type="ORF">P3W55_29425</name>
</gene>
<dbReference type="InterPro" id="IPR058245">
    <property type="entry name" value="NreC/VraR/RcsB-like_REC"/>
</dbReference>
<reference evidence="8 10" key="1">
    <citation type="submission" date="2016-05" db="EMBL/GenBank/DDBJ databases">
        <title>Genome Sequence of Pseudomonas citronellolis Strain SJTE-3, an Estrogens and Persistent Organic Pollutants degradation strain.</title>
        <authorList>
            <person name="Liang R."/>
        </authorList>
    </citation>
    <scope>NUCLEOTIDE SEQUENCE [LARGE SCALE GENOMIC DNA]</scope>
    <source>
        <strain evidence="8 10">SJTE-3</strain>
    </source>
</reference>
<name>A0A127MZT4_9PSED</name>
<dbReference type="PRINTS" id="PR00038">
    <property type="entry name" value="HTHLUXR"/>
</dbReference>
<protein>
    <submittedName>
        <fullName evidence="8">DNA-binding response regulator</fullName>
    </submittedName>
    <submittedName>
        <fullName evidence="9">Response regulator transcription factor</fullName>
    </submittedName>
</protein>
<keyword evidence="3 8" id="KW-0238">DNA-binding</keyword>
<evidence type="ECO:0000313" key="9">
    <source>
        <dbReference type="EMBL" id="MDF3845848.1"/>
    </source>
</evidence>
<keyword evidence="1 5" id="KW-0597">Phosphoprotein</keyword>
<dbReference type="CDD" id="cd17535">
    <property type="entry name" value="REC_NarL-like"/>
    <property type="match status" value="1"/>
</dbReference>
<dbReference type="PROSITE" id="PS50110">
    <property type="entry name" value="RESPONSE_REGULATORY"/>
    <property type="match status" value="1"/>
</dbReference>
<dbReference type="Proteomes" id="UP000077748">
    <property type="component" value="Chromosome"/>
</dbReference>
<evidence type="ECO:0000256" key="5">
    <source>
        <dbReference type="PROSITE-ProRule" id="PRU00169"/>
    </source>
</evidence>
<evidence type="ECO:0000259" key="6">
    <source>
        <dbReference type="PROSITE" id="PS50043"/>
    </source>
</evidence>
<evidence type="ECO:0000256" key="1">
    <source>
        <dbReference type="ARBA" id="ARBA00022553"/>
    </source>
</evidence>
<evidence type="ECO:0000256" key="2">
    <source>
        <dbReference type="ARBA" id="ARBA00023015"/>
    </source>
</evidence>
<dbReference type="CDD" id="cd06170">
    <property type="entry name" value="LuxR_C_like"/>
    <property type="match status" value="1"/>
</dbReference>
<accession>A0A127MZT4</accession>
<dbReference type="EMBL" id="JARJLR010000493">
    <property type="protein sequence ID" value="MDF3845848.1"/>
    <property type="molecule type" value="Genomic_DNA"/>
</dbReference>
<dbReference type="InterPro" id="IPR036388">
    <property type="entry name" value="WH-like_DNA-bd_sf"/>
</dbReference>
<reference evidence="9" key="2">
    <citation type="submission" date="2023-03" db="EMBL/GenBank/DDBJ databases">
        <title>Draft assemblies of triclosan tolerant bacteria isolated from returned activated sludge.</title>
        <authorList>
            <person name="Van Hamelsveld S."/>
        </authorList>
    </citation>
    <scope>NUCLEOTIDE SEQUENCE</scope>
    <source>
        <strain evidence="9">GW210015_S63</strain>
    </source>
</reference>
<dbReference type="InterPro" id="IPR016032">
    <property type="entry name" value="Sig_transdc_resp-reg_C-effctor"/>
</dbReference>
<feature type="domain" description="Response regulatory" evidence="7">
    <location>
        <begin position="4"/>
        <end position="120"/>
    </location>
</feature>
<proteinExistence type="predicted"/>
<evidence type="ECO:0000313" key="8">
    <source>
        <dbReference type="EMBL" id="ANI17423.1"/>
    </source>
</evidence>
<dbReference type="InterPro" id="IPR039420">
    <property type="entry name" value="WalR-like"/>
</dbReference>
<dbReference type="KEGG" id="pcq:PcP3B5_54060"/>
<dbReference type="AlphaFoldDB" id="A0A127MZT4"/>
<dbReference type="SUPFAM" id="SSF52172">
    <property type="entry name" value="CheY-like"/>
    <property type="match status" value="1"/>
</dbReference>
<dbReference type="PANTHER" id="PTHR43214:SF41">
    <property type="entry name" value="NITRATE_NITRITE RESPONSE REGULATOR PROTEIN NARP"/>
    <property type="match status" value="1"/>
</dbReference>
<dbReference type="PANTHER" id="PTHR43214">
    <property type="entry name" value="TWO-COMPONENT RESPONSE REGULATOR"/>
    <property type="match status" value="1"/>
</dbReference>
<dbReference type="InterPro" id="IPR011006">
    <property type="entry name" value="CheY-like_superfamily"/>
</dbReference>
<dbReference type="Pfam" id="PF00196">
    <property type="entry name" value="GerE"/>
    <property type="match status" value="1"/>
</dbReference>
<feature type="modified residue" description="4-aspartylphosphate" evidence="5">
    <location>
        <position position="55"/>
    </location>
</feature>
<dbReference type="SUPFAM" id="SSF46894">
    <property type="entry name" value="C-terminal effector domain of the bipartite response regulators"/>
    <property type="match status" value="1"/>
</dbReference>
<dbReference type="STRING" id="53408.A9C11_27060"/>
<organism evidence="8 10">
    <name type="scientific">Pseudomonas citronellolis</name>
    <dbReference type="NCBI Taxonomy" id="53408"/>
    <lineage>
        <taxon>Bacteria</taxon>
        <taxon>Pseudomonadati</taxon>
        <taxon>Pseudomonadota</taxon>
        <taxon>Gammaproteobacteria</taxon>
        <taxon>Pseudomonadales</taxon>
        <taxon>Pseudomonadaceae</taxon>
        <taxon>Pseudomonas</taxon>
    </lineage>
</organism>
<dbReference type="Gene3D" id="3.40.50.2300">
    <property type="match status" value="1"/>
</dbReference>
<evidence type="ECO:0000313" key="10">
    <source>
        <dbReference type="Proteomes" id="UP000077748"/>
    </source>
</evidence>
<dbReference type="Pfam" id="PF00072">
    <property type="entry name" value="Response_reg"/>
    <property type="match status" value="1"/>
</dbReference>
<dbReference type="RefSeq" id="WP_009613026.1">
    <property type="nucleotide sequence ID" value="NZ_BDGS01000001.1"/>
</dbReference>
<dbReference type="InterPro" id="IPR001789">
    <property type="entry name" value="Sig_transdc_resp-reg_receiver"/>
</dbReference>
<feature type="domain" description="HTH luxR-type" evidence="6">
    <location>
        <begin position="138"/>
        <end position="203"/>
    </location>
</feature>
<sequence>MNKRVIVVEDHPAMRLAIRSLLAQDPQFEIVGEADDGNAGLNLVRQHKPDLVILDLNLPGMDGMDLLARVHIFDENIRLLVLSSQDERLYASRVEAAGGHGFVSKNKDTTAILNAARMLVAGYRCFPERPLGAPGQPGDDPVAALTPRELVVLRSLVRGQSNKQIAEELFLSQKTVSTYKTRILEKLQLNSLVDLVEFARQHNLQA</sequence>
<dbReference type="PROSITE" id="PS00622">
    <property type="entry name" value="HTH_LUXR_1"/>
    <property type="match status" value="1"/>
</dbReference>
<dbReference type="Gene3D" id="1.10.10.10">
    <property type="entry name" value="Winged helix-like DNA-binding domain superfamily/Winged helix DNA-binding domain"/>
    <property type="match status" value="1"/>
</dbReference>
<dbReference type="GO" id="GO:0000160">
    <property type="term" value="P:phosphorelay signal transduction system"/>
    <property type="evidence" value="ECO:0007669"/>
    <property type="project" value="InterPro"/>
</dbReference>
<dbReference type="GO" id="GO:0003677">
    <property type="term" value="F:DNA binding"/>
    <property type="evidence" value="ECO:0007669"/>
    <property type="project" value="UniProtKB-KW"/>
</dbReference>
<dbReference type="Proteomes" id="UP001220662">
    <property type="component" value="Unassembled WGS sequence"/>
</dbReference>
<dbReference type="GeneID" id="72998369"/>
<dbReference type="SMART" id="SM00448">
    <property type="entry name" value="REC"/>
    <property type="match status" value="1"/>
</dbReference>
<evidence type="ECO:0000259" key="7">
    <source>
        <dbReference type="PROSITE" id="PS50110"/>
    </source>
</evidence>